<dbReference type="Pfam" id="PF01464">
    <property type="entry name" value="SLT"/>
    <property type="match status" value="1"/>
</dbReference>
<accession>A0ABZ1BB10</accession>
<evidence type="ECO:0000256" key="1">
    <source>
        <dbReference type="SAM" id="Coils"/>
    </source>
</evidence>
<organism evidence="3 4">
    <name type="scientific">Blastococcus brunescens</name>
    <dbReference type="NCBI Taxonomy" id="1564165"/>
    <lineage>
        <taxon>Bacteria</taxon>
        <taxon>Bacillati</taxon>
        <taxon>Actinomycetota</taxon>
        <taxon>Actinomycetes</taxon>
        <taxon>Geodermatophilales</taxon>
        <taxon>Geodermatophilaceae</taxon>
        <taxon>Blastococcus</taxon>
    </lineage>
</organism>
<dbReference type="Proteomes" id="UP001324287">
    <property type="component" value="Chromosome"/>
</dbReference>
<evidence type="ECO:0000259" key="2">
    <source>
        <dbReference type="Pfam" id="PF01464"/>
    </source>
</evidence>
<dbReference type="InterPro" id="IPR008258">
    <property type="entry name" value="Transglycosylase_SLT_dom_1"/>
</dbReference>
<keyword evidence="1" id="KW-0175">Coiled coil</keyword>
<dbReference type="EMBL" id="CP141261">
    <property type="protein sequence ID" value="WRL66799.1"/>
    <property type="molecule type" value="Genomic_DNA"/>
</dbReference>
<protein>
    <submittedName>
        <fullName evidence="3">Transglycosylase SLT domain-containing protein</fullName>
    </submittedName>
</protein>
<dbReference type="SUPFAM" id="SSF53955">
    <property type="entry name" value="Lysozyme-like"/>
    <property type="match status" value="1"/>
</dbReference>
<dbReference type="Gene3D" id="1.10.530.10">
    <property type="match status" value="1"/>
</dbReference>
<reference evidence="3 4" key="1">
    <citation type="submission" date="2023-12" db="EMBL/GenBank/DDBJ databases">
        <title>Blastococcus brunescens sp. nov., an actonobacterium isolated from sandstone collected in sahara desert.</title>
        <authorList>
            <person name="Gtari M."/>
            <person name="Ghodhbane F."/>
        </authorList>
    </citation>
    <scope>NUCLEOTIDE SEQUENCE [LARGE SCALE GENOMIC DNA]</scope>
    <source>
        <strain evidence="3 4">BMG 8361</strain>
    </source>
</reference>
<feature type="domain" description="Transglycosylase SLT" evidence="2">
    <location>
        <begin position="160"/>
        <end position="204"/>
    </location>
</feature>
<feature type="coiled-coil region" evidence="1">
    <location>
        <begin position="65"/>
        <end position="99"/>
    </location>
</feature>
<evidence type="ECO:0000313" key="3">
    <source>
        <dbReference type="EMBL" id="WRL66799.1"/>
    </source>
</evidence>
<sequence>MYLATAAAGAVLVGVVTAGEPPAEAAQLQSVSVAEQLGISAEAAPVTADELLAPLEQLAASRSERDAERAEAAAVQAAADQAEADRLAAEEAARVAAEEAARVAAEEAARVEAARAAEAAAAAARPGQGTSAPTAPAGSYKEYAMGKVGSASEFTCLENLWGKESGWNPNAQNPTSTAYGIAQFLDSTWAGTGIAKTSDGYRQIDAGLIYIENRFGSPCGAWSHSQSKGWY</sequence>
<dbReference type="RefSeq" id="WP_324278111.1">
    <property type="nucleotide sequence ID" value="NZ_CP141261.1"/>
</dbReference>
<dbReference type="InterPro" id="IPR023346">
    <property type="entry name" value="Lysozyme-like_dom_sf"/>
</dbReference>
<keyword evidence="4" id="KW-1185">Reference proteome</keyword>
<gene>
    <name evidence="3" type="ORF">U6N30_16325</name>
</gene>
<name>A0ABZ1BB10_9ACTN</name>
<proteinExistence type="predicted"/>
<evidence type="ECO:0000313" key="4">
    <source>
        <dbReference type="Proteomes" id="UP001324287"/>
    </source>
</evidence>